<dbReference type="AlphaFoldDB" id="A0A1Y5RP50"/>
<evidence type="ECO:0008006" key="3">
    <source>
        <dbReference type="Google" id="ProtNLM"/>
    </source>
</evidence>
<dbReference type="InterPro" id="IPR010869">
    <property type="entry name" value="DUF1501"/>
</dbReference>
<sequence length="410" mass="43128">MTGFPNLDRRRFLLGAACSVAAHPLMTQASFAAAPGENRLVVILLRGAMDGLDVVRPVGDPAFGLLRPDLGSLAVRNDSLPLTGPFALHPELAELMPLWNSGELGFINATSTPYRGTRSHFDGQDILETGMFAGVDGSGQSGRDGWLNRALGFVQGAEAQTAIAVGREQSLLLEGPNPAQSWAPDEAFSLSPQAENLLRGLYHDDDLFRDASETALFLTDTAQNGGAMASEMNGMAPDMDMSAQKAATAQALASYAATRLTGDARIASFSVSGWDSHVRQDRTLLPALRELKSAILTLKAGLGAAWGSTTIIAMTEFGRTAAQNGGGGTDHGTGGLAVLAGGAVRGGRVYGDWPGLEESALYERRDLTPTSDVRAHTAWLMASLYGLDRAALEGTVFPGLDMGRDANLLL</sequence>
<dbReference type="PANTHER" id="PTHR43737">
    <property type="entry name" value="BLL7424 PROTEIN"/>
    <property type="match status" value="1"/>
</dbReference>
<dbReference type="PANTHER" id="PTHR43737:SF1">
    <property type="entry name" value="DUF1501 DOMAIN-CONTAINING PROTEIN"/>
    <property type="match status" value="1"/>
</dbReference>
<name>A0A1Y5RP50_9RHOB</name>
<accession>A0A1Y5RP50</accession>
<dbReference type="Proteomes" id="UP000193862">
    <property type="component" value="Unassembled WGS sequence"/>
</dbReference>
<reference evidence="1 2" key="1">
    <citation type="submission" date="2017-03" db="EMBL/GenBank/DDBJ databases">
        <authorList>
            <person name="Afonso C.L."/>
            <person name="Miller P.J."/>
            <person name="Scott M.A."/>
            <person name="Spackman E."/>
            <person name="Goraichik I."/>
            <person name="Dimitrov K.M."/>
            <person name="Suarez D.L."/>
            <person name="Swayne D.E."/>
        </authorList>
    </citation>
    <scope>NUCLEOTIDE SEQUENCE [LARGE SCALE GENOMIC DNA]</scope>
    <source>
        <strain evidence="1 2">CECT 8620</strain>
    </source>
</reference>
<dbReference type="Pfam" id="PF07394">
    <property type="entry name" value="DUF1501"/>
    <property type="match status" value="1"/>
</dbReference>
<proteinExistence type="predicted"/>
<dbReference type="OrthoDB" id="9779968at2"/>
<gene>
    <name evidence="1" type="ORF">AQS8620_00561</name>
</gene>
<keyword evidence="2" id="KW-1185">Reference proteome</keyword>
<dbReference type="RefSeq" id="WP_085835274.1">
    <property type="nucleotide sequence ID" value="NZ_FWFS01000001.1"/>
</dbReference>
<organism evidence="1 2">
    <name type="scientific">Aquimixticola soesokkakensis</name>
    <dbReference type="NCBI Taxonomy" id="1519096"/>
    <lineage>
        <taxon>Bacteria</taxon>
        <taxon>Pseudomonadati</taxon>
        <taxon>Pseudomonadota</taxon>
        <taxon>Alphaproteobacteria</taxon>
        <taxon>Rhodobacterales</taxon>
        <taxon>Paracoccaceae</taxon>
        <taxon>Aquimixticola</taxon>
    </lineage>
</organism>
<dbReference type="InterPro" id="IPR006311">
    <property type="entry name" value="TAT_signal"/>
</dbReference>
<protein>
    <recommendedName>
        <fullName evidence="3">Twin-arginine translocation pathway signal</fullName>
    </recommendedName>
</protein>
<dbReference type="PROSITE" id="PS51318">
    <property type="entry name" value="TAT"/>
    <property type="match status" value="1"/>
</dbReference>
<evidence type="ECO:0000313" key="2">
    <source>
        <dbReference type="Proteomes" id="UP000193862"/>
    </source>
</evidence>
<dbReference type="EMBL" id="FWFS01000001">
    <property type="protein sequence ID" value="SLN20907.1"/>
    <property type="molecule type" value="Genomic_DNA"/>
</dbReference>
<evidence type="ECO:0000313" key="1">
    <source>
        <dbReference type="EMBL" id="SLN20907.1"/>
    </source>
</evidence>